<keyword evidence="11 20" id="KW-0560">Oxidoreductase</keyword>
<evidence type="ECO:0000256" key="10">
    <source>
        <dbReference type="ARBA" id="ARBA00022837"/>
    </source>
</evidence>
<dbReference type="CDD" id="cd00693">
    <property type="entry name" value="secretory_peroxidase"/>
    <property type="match status" value="1"/>
</dbReference>
<dbReference type="PROSITE" id="PS00435">
    <property type="entry name" value="PEROXIDASE_1"/>
    <property type="match status" value="1"/>
</dbReference>
<keyword evidence="5 20" id="KW-0964">Secreted</keyword>
<dbReference type="SUPFAM" id="SSF48113">
    <property type="entry name" value="Heme-dependent peroxidases"/>
    <property type="match status" value="1"/>
</dbReference>
<evidence type="ECO:0000256" key="20">
    <source>
        <dbReference type="RuleBase" id="RU362060"/>
    </source>
</evidence>
<feature type="binding site" evidence="17">
    <location>
        <position position="31"/>
    </location>
    <ligand>
        <name>Ca(2+)</name>
        <dbReference type="ChEBI" id="CHEBI:29108"/>
        <label>1</label>
    </ligand>
</feature>
<evidence type="ECO:0000256" key="12">
    <source>
        <dbReference type="ARBA" id="ARBA00023004"/>
    </source>
</evidence>
<feature type="binding site" evidence="17">
    <location>
        <position position="149"/>
    </location>
    <ligand>
        <name>Ca(2+)</name>
        <dbReference type="ChEBI" id="CHEBI:29108"/>
        <label>2</label>
    </ligand>
</feature>
<feature type="binding site" evidence="17">
    <location>
        <position position="210"/>
    </location>
    <ligand>
        <name>Ca(2+)</name>
        <dbReference type="ChEBI" id="CHEBI:29108"/>
        <label>2</label>
    </ligand>
</feature>
<proteinExistence type="inferred from homology"/>
<evidence type="ECO:0000256" key="14">
    <source>
        <dbReference type="ARBA" id="ARBA00023324"/>
    </source>
</evidence>
<comment type="function">
    <text evidence="2">Removal of H(2)O(2), oxidation of toxic reductants, biosynthesis and degradation of lignin, suberization, auxin catabolism, response to environmental stresses such as wounding, pathogen attack and oxidative stress. These functions might be dependent on each isozyme/isoform in each plant tissue.</text>
</comment>
<feature type="binding site" description="axial binding residue" evidence="17">
    <location>
        <position position="148"/>
    </location>
    <ligand>
        <name>heme b</name>
        <dbReference type="ChEBI" id="CHEBI:60344"/>
    </ligand>
    <ligandPart>
        <name>Fe</name>
        <dbReference type="ChEBI" id="CHEBI:18248"/>
    </ligandPart>
</feature>
<protein>
    <recommendedName>
        <fullName evidence="4 20">Peroxidase</fullName>
        <ecNumber evidence="4 20">1.11.1.7</ecNumber>
    </recommendedName>
</protein>
<dbReference type="PRINTS" id="PR00461">
    <property type="entry name" value="PLPEROXIDASE"/>
</dbReference>
<keyword evidence="14 20" id="KW-0376">Hydrogen peroxide</keyword>
<dbReference type="InterPro" id="IPR019794">
    <property type="entry name" value="Peroxidases_AS"/>
</dbReference>
<feature type="binding site" evidence="17">
    <location>
        <position position="44"/>
    </location>
    <ligand>
        <name>Ca(2+)</name>
        <dbReference type="ChEBI" id="CHEBI:29108"/>
        <label>1</label>
    </ligand>
</feature>
<dbReference type="GO" id="GO:0005576">
    <property type="term" value="C:extracellular region"/>
    <property type="evidence" value="ECO:0007669"/>
    <property type="project" value="UniProtKB-SubCell"/>
</dbReference>
<dbReference type="Gene3D" id="1.10.520.10">
    <property type="match status" value="1"/>
</dbReference>
<keyword evidence="23" id="KW-1185">Reference proteome</keyword>
<evidence type="ECO:0000256" key="18">
    <source>
        <dbReference type="PIRSR" id="PIRSR600823-4"/>
    </source>
</evidence>
<keyword evidence="8 17" id="KW-0479">Metal-binding</keyword>
<evidence type="ECO:0000256" key="7">
    <source>
        <dbReference type="ARBA" id="ARBA00022617"/>
    </source>
</evidence>
<keyword evidence="13 19" id="KW-1015">Disulfide bond</keyword>
<comment type="similarity">
    <text evidence="20">Belongs to the peroxidase family. Classical plant (class III) peroxidase subfamily.</text>
</comment>
<dbReference type="OrthoDB" id="2113341at2759"/>
<reference evidence="23" key="1">
    <citation type="submission" date="2016-06" db="EMBL/GenBank/DDBJ databases">
        <title>Parallel loss of symbiosis genes in relatives of nitrogen-fixing non-legume Parasponia.</title>
        <authorList>
            <person name="Van Velzen R."/>
            <person name="Holmer R."/>
            <person name="Bu F."/>
            <person name="Rutten L."/>
            <person name="Van Zeijl A."/>
            <person name="Liu W."/>
            <person name="Santuari L."/>
            <person name="Cao Q."/>
            <person name="Sharma T."/>
            <person name="Shen D."/>
            <person name="Roswanjaya Y."/>
            <person name="Wardhani T."/>
            <person name="Kalhor M.S."/>
            <person name="Jansen J."/>
            <person name="Van den Hoogen J."/>
            <person name="Gungor B."/>
            <person name="Hartog M."/>
            <person name="Hontelez J."/>
            <person name="Verver J."/>
            <person name="Yang W.-C."/>
            <person name="Schijlen E."/>
            <person name="Repin R."/>
            <person name="Schilthuizen M."/>
            <person name="Schranz E."/>
            <person name="Heidstra R."/>
            <person name="Miyata K."/>
            <person name="Fedorova E."/>
            <person name="Kohlen W."/>
            <person name="Bisseling T."/>
            <person name="Smit S."/>
            <person name="Geurts R."/>
        </authorList>
    </citation>
    <scope>NUCLEOTIDE SEQUENCE [LARGE SCALE GENOMIC DNA]</scope>
    <source>
        <strain evidence="23">cv. WU1-14</strain>
    </source>
</reference>
<gene>
    <name evidence="22" type="ORF">PanWU01x14_117490</name>
</gene>
<comment type="cofactor">
    <cofactor evidence="17 20">
        <name>Ca(2+)</name>
        <dbReference type="ChEBI" id="CHEBI:29108"/>
    </cofactor>
    <text evidence="17 20">Binds 2 calcium ions per subunit.</text>
</comment>
<evidence type="ECO:0000256" key="1">
    <source>
        <dbReference type="ARBA" id="ARBA00000189"/>
    </source>
</evidence>
<feature type="binding site" evidence="17">
    <location>
        <position position="200"/>
    </location>
    <ligand>
        <name>Ca(2+)</name>
        <dbReference type="ChEBI" id="CHEBI:29108"/>
        <label>2</label>
    </ligand>
</feature>
<dbReference type="InterPro" id="IPR002016">
    <property type="entry name" value="Haem_peroxidase"/>
</dbReference>
<dbReference type="STRING" id="3476.A0A2P5CWS8"/>
<dbReference type="EMBL" id="JXTB01000088">
    <property type="protein sequence ID" value="PON65435.1"/>
    <property type="molecule type" value="Genomic_DNA"/>
</dbReference>
<dbReference type="InterPro" id="IPR019793">
    <property type="entry name" value="Peroxidases_heam-ligand_BS"/>
</dbReference>
<evidence type="ECO:0000256" key="4">
    <source>
        <dbReference type="ARBA" id="ARBA00012313"/>
    </source>
</evidence>
<feature type="binding site" evidence="17">
    <location>
        <position position="29"/>
    </location>
    <ligand>
        <name>Ca(2+)</name>
        <dbReference type="ChEBI" id="CHEBI:29108"/>
        <label>1</label>
    </ligand>
</feature>
<keyword evidence="9" id="KW-0732">Signal</keyword>
<feature type="disulfide bond" evidence="19">
    <location>
        <begin position="76"/>
        <end position="278"/>
    </location>
</feature>
<sequence>MQNVSNSDPSVVAALLRMHFHDCFVKGCDASILVDKNSNGKATEKFAAPNLSVRGYDVIDSIKTTLEQKCPGVVSCADIIVMATRDAVNFSSRGAVQYVVETGRLDGKISDISNVNLPSPKISVVDSIKAFDQKGLNPTDMVYLLGGHTVGKAHCGFFQDRLYNFNGTMKPDPTMHPNLVTELKLECPPQSTGGNSVDLDQNKDSSLTVDKSYYEQLLRNRGILEIDQNLASSGLTNMTVIQIANSLDFGSKFGEAMRKLGRVEVKTSLLNGEIRTSCRAVNTN</sequence>
<dbReference type="PROSITE" id="PS00436">
    <property type="entry name" value="PEROXIDASE_2"/>
    <property type="match status" value="1"/>
</dbReference>
<evidence type="ECO:0000256" key="17">
    <source>
        <dbReference type="PIRSR" id="PIRSR600823-3"/>
    </source>
</evidence>
<dbReference type="GO" id="GO:0020037">
    <property type="term" value="F:heme binding"/>
    <property type="evidence" value="ECO:0007669"/>
    <property type="project" value="UniProtKB-UniRule"/>
</dbReference>
<name>A0A2P5CWS8_PARAD</name>
<feature type="site" description="Transition state stabilizer" evidence="18">
    <location>
        <position position="17"/>
    </location>
</feature>
<feature type="disulfide bond" evidence="19">
    <location>
        <begin position="23"/>
        <end position="28"/>
    </location>
</feature>
<evidence type="ECO:0000313" key="22">
    <source>
        <dbReference type="EMBL" id="PON65435.1"/>
    </source>
</evidence>
<evidence type="ECO:0000256" key="6">
    <source>
        <dbReference type="ARBA" id="ARBA00022559"/>
    </source>
</evidence>
<evidence type="ECO:0000256" key="5">
    <source>
        <dbReference type="ARBA" id="ARBA00022525"/>
    </source>
</evidence>
<comment type="subcellular location">
    <subcellularLocation>
        <location evidence="20">Secreted</location>
    </subcellularLocation>
</comment>
<dbReference type="Proteomes" id="UP000237105">
    <property type="component" value="Unassembled WGS sequence"/>
</dbReference>
<evidence type="ECO:0000256" key="13">
    <source>
        <dbReference type="ARBA" id="ARBA00023157"/>
    </source>
</evidence>
<evidence type="ECO:0000256" key="3">
    <source>
        <dbReference type="ARBA" id="ARBA00006873"/>
    </source>
</evidence>
<comment type="cofactor">
    <cofactor evidence="17 20">
        <name>heme b</name>
        <dbReference type="ChEBI" id="CHEBI:60344"/>
    </cofactor>
    <text evidence="17 20">Binds 1 heme b (iron(II)-protoporphyrin IX) group per subunit.</text>
</comment>
<evidence type="ECO:0000256" key="2">
    <source>
        <dbReference type="ARBA" id="ARBA00002322"/>
    </source>
</evidence>
<comment type="catalytic activity">
    <reaction evidence="1 20">
        <text>2 a phenolic donor + H2O2 = 2 a phenolic radical donor + 2 H2O</text>
        <dbReference type="Rhea" id="RHEA:56136"/>
        <dbReference type="ChEBI" id="CHEBI:15377"/>
        <dbReference type="ChEBI" id="CHEBI:16240"/>
        <dbReference type="ChEBI" id="CHEBI:139520"/>
        <dbReference type="ChEBI" id="CHEBI:139521"/>
        <dbReference type="EC" id="1.11.1.7"/>
    </reaction>
</comment>
<comment type="caution">
    <text evidence="22">The sequence shown here is derived from an EMBL/GenBank/DDBJ whole genome shotgun (WGS) entry which is preliminary data.</text>
</comment>
<evidence type="ECO:0000256" key="16">
    <source>
        <dbReference type="PIRSR" id="PIRSR600823-2"/>
    </source>
</evidence>
<dbReference type="Gene3D" id="1.10.420.10">
    <property type="entry name" value="Peroxidase, domain 2"/>
    <property type="match status" value="1"/>
</dbReference>
<keyword evidence="6 20" id="KW-0575">Peroxidase</keyword>
<dbReference type="Pfam" id="PF00141">
    <property type="entry name" value="peroxidase"/>
    <property type="match status" value="1"/>
</dbReference>
<evidence type="ECO:0000256" key="15">
    <source>
        <dbReference type="PIRSR" id="PIRSR600823-1"/>
    </source>
</evidence>
<feature type="binding site" evidence="17">
    <location>
        <position position="27"/>
    </location>
    <ligand>
        <name>Ca(2+)</name>
        <dbReference type="ChEBI" id="CHEBI:29108"/>
        <label>1</label>
    </ligand>
</feature>
<dbReference type="PANTHER" id="PTHR31517">
    <property type="match status" value="1"/>
</dbReference>
<evidence type="ECO:0000313" key="23">
    <source>
        <dbReference type="Proteomes" id="UP000237105"/>
    </source>
</evidence>
<dbReference type="GO" id="GO:0042744">
    <property type="term" value="P:hydrogen peroxide catabolic process"/>
    <property type="evidence" value="ECO:0007669"/>
    <property type="project" value="UniProtKB-KW"/>
</dbReference>
<dbReference type="PRINTS" id="PR00458">
    <property type="entry name" value="PEROXIDASE"/>
</dbReference>
<dbReference type="GO" id="GO:0006979">
    <property type="term" value="P:response to oxidative stress"/>
    <property type="evidence" value="ECO:0007669"/>
    <property type="project" value="UniProtKB-UniRule"/>
</dbReference>
<feature type="domain" description="Plant heme peroxidase family profile" evidence="21">
    <location>
        <begin position="1"/>
        <end position="282"/>
    </location>
</feature>
<dbReference type="InterPro" id="IPR010255">
    <property type="entry name" value="Haem_peroxidase_sf"/>
</dbReference>
<comment type="similarity">
    <text evidence="3">Belongs to the peroxidase family. Ascorbate peroxidase subfamily.</text>
</comment>
<feature type="binding site" evidence="16">
    <location>
        <position position="118"/>
    </location>
    <ligand>
        <name>substrate</name>
    </ligand>
</feature>
<accession>A0A2P5CWS8</accession>
<evidence type="ECO:0000256" key="11">
    <source>
        <dbReference type="ARBA" id="ARBA00023002"/>
    </source>
</evidence>
<keyword evidence="7 20" id="KW-0349">Heme</keyword>
<keyword evidence="10 17" id="KW-0106">Calcium</keyword>
<feature type="binding site" evidence="17">
    <location>
        <position position="22"/>
    </location>
    <ligand>
        <name>Ca(2+)</name>
        <dbReference type="ChEBI" id="CHEBI:29108"/>
        <label>1</label>
    </ligand>
</feature>
<evidence type="ECO:0000256" key="8">
    <source>
        <dbReference type="ARBA" id="ARBA00022723"/>
    </source>
</evidence>
<dbReference type="AlphaFoldDB" id="A0A2P5CWS8"/>
<evidence type="ECO:0000256" key="19">
    <source>
        <dbReference type="PIRSR" id="PIRSR600823-5"/>
    </source>
</evidence>
<organism evidence="22 23">
    <name type="scientific">Parasponia andersonii</name>
    <name type="common">Sponia andersonii</name>
    <dbReference type="NCBI Taxonomy" id="3476"/>
    <lineage>
        <taxon>Eukaryota</taxon>
        <taxon>Viridiplantae</taxon>
        <taxon>Streptophyta</taxon>
        <taxon>Embryophyta</taxon>
        <taxon>Tracheophyta</taxon>
        <taxon>Spermatophyta</taxon>
        <taxon>Magnoliopsida</taxon>
        <taxon>eudicotyledons</taxon>
        <taxon>Gunneridae</taxon>
        <taxon>Pentapetalae</taxon>
        <taxon>rosids</taxon>
        <taxon>fabids</taxon>
        <taxon>Rosales</taxon>
        <taxon>Cannabaceae</taxon>
        <taxon>Parasponia</taxon>
    </lineage>
</organism>
<dbReference type="PROSITE" id="PS50873">
    <property type="entry name" value="PEROXIDASE_4"/>
    <property type="match status" value="1"/>
</dbReference>
<dbReference type="InterPro" id="IPR000823">
    <property type="entry name" value="Peroxidase_pln"/>
</dbReference>
<evidence type="ECO:0000259" key="21">
    <source>
        <dbReference type="PROSITE" id="PS50873"/>
    </source>
</evidence>
<dbReference type="InterPro" id="IPR033905">
    <property type="entry name" value="Secretory_peroxidase"/>
</dbReference>
<dbReference type="FunFam" id="1.10.420.10:FF:000007">
    <property type="entry name" value="Peroxidase"/>
    <property type="match status" value="1"/>
</dbReference>
<keyword evidence="12 17" id="KW-0408">Iron</keyword>
<evidence type="ECO:0000256" key="9">
    <source>
        <dbReference type="ARBA" id="ARBA00022729"/>
    </source>
</evidence>
<dbReference type="GO" id="GO:0046872">
    <property type="term" value="F:metal ion binding"/>
    <property type="evidence" value="ECO:0007669"/>
    <property type="project" value="UniProtKB-UniRule"/>
</dbReference>
<dbReference type="PANTHER" id="PTHR31517:SF59">
    <property type="entry name" value="PEROXIDASE"/>
    <property type="match status" value="1"/>
</dbReference>
<feature type="disulfide bond" evidence="19">
    <location>
        <begin position="155"/>
        <end position="187"/>
    </location>
</feature>
<feature type="binding site" evidence="17">
    <location>
        <position position="25"/>
    </location>
    <ligand>
        <name>Ca(2+)</name>
        <dbReference type="ChEBI" id="CHEBI:29108"/>
        <label>1</label>
    </ligand>
</feature>
<dbReference type="GO" id="GO:0140825">
    <property type="term" value="F:lactoperoxidase activity"/>
    <property type="evidence" value="ECO:0007669"/>
    <property type="project" value="UniProtKB-EC"/>
</dbReference>
<dbReference type="EC" id="1.11.1.7" evidence="4 20"/>
<feature type="active site" description="Proton acceptor" evidence="15">
    <location>
        <position position="21"/>
    </location>
</feature>